<evidence type="ECO:0000313" key="2">
    <source>
        <dbReference type="Proteomes" id="UP001211894"/>
    </source>
</evidence>
<sequence length="57" mass="6941">MSKLLKKALEEERNHYTKKLISIGACQQDILHKMTITELRKEYFYFFRKDKASFKNK</sequence>
<keyword evidence="2" id="KW-1185">Reference proteome</keyword>
<proteinExistence type="predicted"/>
<reference evidence="1 2" key="1">
    <citation type="submission" date="2023-01" db="EMBL/GenBank/DDBJ databases">
        <title>Bacillus changyiensis sp. nov., isolated from a coastal deposit.</title>
        <authorList>
            <person name="Xiao G."/>
            <person name="Lai Q."/>
            <person name="Hu Z."/>
            <person name="Shao Z."/>
        </authorList>
    </citation>
    <scope>NUCLEOTIDE SEQUENCE [LARGE SCALE GENOMIC DNA]</scope>
    <source>
        <strain evidence="1 2">CLL-7-23</strain>
    </source>
</reference>
<comment type="caution">
    <text evidence="1">The sequence shown here is derived from an EMBL/GenBank/DDBJ whole genome shotgun (WGS) entry which is preliminary data.</text>
</comment>
<organism evidence="1 2">
    <name type="scientific">Bacillus changyiensis</name>
    <dbReference type="NCBI Taxonomy" id="3004103"/>
    <lineage>
        <taxon>Bacteria</taxon>
        <taxon>Bacillati</taxon>
        <taxon>Bacillota</taxon>
        <taxon>Bacilli</taxon>
        <taxon>Bacillales</taxon>
        <taxon>Bacillaceae</taxon>
        <taxon>Bacillus</taxon>
    </lineage>
</organism>
<dbReference type="Proteomes" id="UP001211894">
    <property type="component" value="Unassembled WGS sequence"/>
</dbReference>
<name>A0ABT4X483_9BACI</name>
<dbReference type="RefSeq" id="WP_271340033.1">
    <property type="nucleotide sequence ID" value="NZ_JAQKAB010000003.1"/>
</dbReference>
<protein>
    <submittedName>
        <fullName evidence="1">Stress protein</fullName>
    </submittedName>
</protein>
<evidence type="ECO:0000313" key="1">
    <source>
        <dbReference type="EMBL" id="MDA7026197.1"/>
    </source>
</evidence>
<gene>
    <name evidence="1" type="ORF">PJ311_06160</name>
</gene>
<dbReference type="EMBL" id="JAQKAB010000003">
    <property type="protein sequence ID" value="MDA7026197.1"/>
    <property type="molecule type" value="Genomic_DNA"/>
</dbReference>
<accession>A0ABT4X483</accession>